<dbReference type="PANTHER" id="PTHR30543:SF14">
    <property type="entry name" value="NADPH:QUINONE OXIDOREDUCTASE 2-RELATED"/>
    <property type="match status" value="1"/>
</dbReference>
<evidence type="ECO:0000256" key="9">
    <source>
        <dbReference type="ARBA" id="ARBA00023027"/>
    </source>
</evidence>
<gene>
    <name evidence="14" type="ORF">HU200_067364</name>
</gene>
<dbReference type="Proteomes" id="UP000636709">
    <property type="component" value="Unassembled WGS sequence"/>
</dbReference>
<comment type="catalytic activity">
    <reaction evidence="11">
        <text>a quinone + NADPH + H(+) = a quinol + NADP(+)</text>
        <dbReference type="Rhea" id="RHEA:46164"/>
        <dbReference type="ChEBI" id="CHEBI:15378"/>
        <dbReference type="ChEBI" id="CHEBI:24646"/>
        <dbReference type="ChEBI" id="CHEBI:57783"/>
        <dbReference type="ChEBI" id="CHEBI:58349"/>
        <dbReference type="ChEBI" id="CHEBI:132124"/>
        <dbReference type="EC" id="1.6.5.2"/>
    </reaction>
</comment>
<dbReference type="EMBL" id="JACEFO010003293">
    <property type="protein sequence ID" value="KAF8642106.1"/>
    <property type="molecule type" value="Genomic_DNA"/>
</dbReference>
<comment type="similarity">
    <text evidence="2">Belongs to the SsuE family.</text>
</comment>
<evidence type="ECO:0000256" key="11">
    <source>
        <dbReference type="ARBA" id="ARBA00048983"/>
    </source>
</evidence>
<evidence type="ECO:0000256" key="4">
    <source>
        <dbReference type="ARBA" id="ARBA00012648"/>
    </source>
</evidence>
<dbReference type="EC" id="1.6.5.2" evidence="4"/>
<proteinExistence type="inferred from homology"/>
<evidence type="ECO:0000256" key="6">
    <source>
        <dbReference type="ARBA" id="ARBA00022643"/>
    </source>
</evidence>
<keyword evidence="7" id="KW-0521">NADP</keyword>
<name>A0A835DS99_9POAL</name>
<evidence type="ECO:0000256" key="7">
    <source>
        <dbReference type="ARBA" id="ARBA00022857"/>
    </source>
</evidence>
<keyword evidence="6" id="KW-0288">FMN</keyword>
<dbReference type="SUPFAM" id="SSF52218">
    <property type="entry name" value="Flavoproteins"/>
    <property type="match status" value="1"/>
</dbReference>
<evidence type="ECO:0000259" key="13">
    <source>
        <dbReference type="Pfam" id="PF03358"/>
    </source>
</evidence>
<dbReference type="FunFam" id="3.40.50.360:FF:000031">
    <property type="entry name" value="NADPH:quinone oxidoreductase"/>
    <property type="match status" value="1"/>
</dbReference>
<dbReference type="GO" id="GO:0010181">
    <property type="term" value="F:FMN binding"/>
    <property type="evidence" value="ECO:0007669"/>
    <property type="project" value="TreeGrafter"/>
</dbReference>
<evidence type="ECO:0000313" key="15">
    <source>
        <dbReference type="Proteomes" id="UP000636709"/>
    </source>
</evidence>
<evidence type="ECO:0000256" key="2">
    <source>
        <dbReference type="ARBA" id="ARBA00005990"/>
    </source>
</evidence>
<comment type="function">
    <text evidence="12">The enzyme apparently serves as a quinone reductase in connection with conjugation reactions of hydroquinones involved in detoxification pathways.</text>
</comment>
<dbReference type="Pfam" id="PF03358">
    <property type="entry name" value="FMN_red"/>
    <property type="match status" value="1"/>
</dbReference>
<dbReference type="PANTHER" id="PTHR30543">
    <property type="entry name" value="CHROMATE REDUCTASE"/>
    <property type="match status" value="1"/>
</dbReference>
<dbReference type="AlphaFoldDB" id="A0A835DS99"/>
<evidence type="ECO:0000256" key="8">
    <source>
        <dbReference type="ARBA" id="ARBA00023002"/>
    </source>
</evidence>
<dbReference type="Gene3D" id="3.40.50.360">
    <property type="match status" value="1"/>
</dbReference>
<dbReference type="InterPro" id="IPR029039">
    <property type="entry name" value="Flavoprotein-like_sf"/>
</dbReference>
<sequence length="220" mass="24239">MGDVTAEAPATTTVLRVAAISGSLRRTSANTGLIRAGKLCSYLDYLYHQCVVWLLTAERRRVDHVDISELPLLNTDLEVDGGFPPAVEAFRAKIRAADCFLFASPEYNYSISGPLKNALDWGSRPPNCWADRAAAILSASGGSGGSRSQYHIRQVGVFLDIHFINKPEIFTKAHHPPRKFDDDGNLIDPETKEQLRKMLMSLQAFALRLQGKPANSGQRN</sequence>
<keyword evidence="5" id="KW-0285">Flavoprotein</keyword>
<evidence type="ECO:0000313" key="14">
    <source>
        <dbReference type="EMBL" id="KAF8642106.1"/>
    </source>
</evidence>
<keyword evidence="15" id="KW-1185">Reference proteome</keyword>
<dbReference type="GO" id="GO:0005829">
    <property type="term" value="C:cytosol"/>
    <property type="evidence" value="ECO:0007669"/>
    <property type="project" value="TreeGrafter"/>
</dbReference>
<evidence type="ECO:0000256" key="12">
    <source>
        <dbReference type="ARBA" id="ARBA00057099"/>
    </source>
</evidence>
<comment type="catalytic activity">
    <reaction evidence="10">
        <text>a quinone + NADH + H(+) = a quinol + NAD(+)</text>
        <dbReference type="Rhea" id="RHEA:46160"/>
        <dbReference type="ChEBI" id="CHEBI:15378"/>
        <dbReference type="ChEBI" id="CHEBI:24646"/>
        <dbReference type="ChEBI" id="CHEBI:57540"/>
        <dbReference type="ChEBI" id="CHEBI:57945"/>
        <dbReference type="ChEBI" id="CHEBI:132124"/>
        <dbReference type="EC" id="1.6.5.2"/>
    </reaction>
</comment>
<evidence type="ECO:0000256" key="1">
    <source>
        <dbReference type="ARBA" id="ARBA00001917"/>
    </source>
</evidence>
<evidence type="ECO:0000256" key="10">
    <source>
        <dbReference type="ARBA" id="ARBA00047678"/>
    </source>
</evidence>
<comment type="caution">
    <text evidence="14">The sequence shown here is derived from an EMBL/GenBank/DDBJ whole genome shotgun (WGS) entry which is preliminary data.</text>
</comment>
<comment type="cofactor">
    <cofactor evidence="1">
        <name>FMN</name>
        <dbReference type="ChEBI" id="CHEBI:58210"/>
    </cofactor>
</comment>
<accession>A0A835DS99</accession>
<dbReference type="InterPro" id="IPR050712">
    <property type="entry name" value="NAD(P)H-dep_reductase"/>
</dbReference>
<keyword evidence="9" id="KW-0520">NAD</keyword>
<dbReference type="InterPro" id="IPR005025">
    <property type="entry name" value="FMN_Rdtase-like_dom"/>
</dbReference>
<evidence type="ECO:0000256" key="5">
    <source>
        <dbReference type="ARBA" id="ARBA00022630"/>
    </source>
</evidence>
<organism evidence="14 15">
    <name type="scientific">Digitaria exilis</name>
    <dbReference type="NCBI Taxonomy" id="1010633"/>
    <lineage>
        <taxon>Eukaryota</taxon>
        <taxon>Viridiplantae</taxon>
        <taxon>Streptophyta</taxon>
        <taxon>Embryophyta</taxon>
        <taxon>Tracheophyta</taxon>
        <taxon>Spermatophyta</taxon>
        <taxon>Magnoliopsida</taxon>
        <taxon>Liliopsida</taxon>
        <taxon>Poales</taxon>
        <taxon>Poaceae</taxon>
        <taxon>PACMAD clade</taxon>
        <taxon>Panicoideae</taxon>
        <taxon>Panicodae</taxon>
        <taxon>Paniceae</taxon>
        <taxon>Anthephorinae</taxon>
        <taxon>Digitaria</taxon>
    </lineage>
</organism>
<reference evidence="14" key="1">
    <citation type="submission" date="2020-07" db="EMBL/GenBank/DDBJ databases">
        <title>Genome sequence and genetic diversity analysis of an under-domesticated orphan crop, white fonio (Digitaria exilis).</title>
        <authorList>
            <person name="Bennetzen J.L."/>
            <person name="Chen S."/>
            <person name="Ma X."/>
            <person name="Wang X."/>
            <person name="Yssel A.E.J."/>
            <person name="Chaluvadi S.R."/>
            <person name="Johnson M."/>
            <person name="Gangashetty P."/>
            <person name="Hamidou F."/>
            <person name="Sanogo M.D."/>
            <person name="Zwaenepoel A."/>
            <person name="Wallace J."/>
            <person name="Van De Peer Y."/>
            <person name="Van Deynze A."/>
        </authorList>
    </citation>
    <scope>NUCLEOTIDE SEQUENCE</scope>
    <source>
        <tissue evidence="14">Leaves</tissue>
    </source>
</reference>
<comment type="subunit">
    <text evidence="3">Homotetramer.</text>
</comment>
<protein>
    <recommendedName>
        <fullName evidence="4">NAD(P)H dehydrogenase (quinone)</fullName>
        <ecNumber evidence="4">1.6.5.2</ecNumber>
    </recommendedName>
</protein>
<keyword evidence="8" id="KW-0560">Oxidoreductase</keyword>
<evidence type="ECO:0000256" key="3">
    <source>
        <dbReference type="ARBA" id="ARBA00011881"/>
    </source>
</evidence>
<feature type="domain" description="NADPH-dependent FMN reductase-like" evidence="13">
    <location>
        <begin position="16"/>
        <end position="170"/>
    </location>
</feature>
<dbReference type="OrthoDB" id="68575at2759"/>
<dbReference type="GO" id="GO:0003955">
    <property type="term" value="F:NAD(P)H dehydrogenase (quinone) activity"/>
    <property type="evidence" value="ECO:0007669"/>
    <property type="project" value="UniProtKB-EC"/>
</dbReference>